<feature type="active site" evidence="5">
    <location>
        <position position="165"/>
    </location>
</feature>
<evidence type="ECO:0000259" key="7">
    <source>
        <dbReference type="Pfam" id="PF11926"/>
    </source>
</evidence>
<dbReference type="Pfam" id="PF11926">
    <property type="entry name" value="DUF3444"/>
    <property type="match status" value="1"/>
</dbReference>
<dbReference type="PROSITE" id="PS51679">
    <property type="entry name" value="SAM_MT_C5"/>
    <property type="match status" value="1"/>
</dbReference>
<keyword evidence="3 5" id="KW-0808">Transferase</keyword>
<evidence type="ECO:0000256" key="4">
    <source>
        <dbReference type="ARBA" id="ARBA00022691"/>
    </source>
</evidence>
<dbReference type="SUPFAM" id="SSF53335">
    <property type="entry name" value="S-adenosyl-L-methionine-dependent methyltransferases"/>
    <property type="match status" value="1"/>
</dbReference>
<feature type="compositionally biased region" description="Basic and acidic residues" evidence="6">
    <location>
        <begin position="11"/>
        <end position="21"/>
    </location>
</feature>
<dbReference type="InterPro" id="IPR024593">
    <property type="entry name" value="DUF3444"/>
</dbReference>
<dbReference type="PANTHER" id="PTHR23068:SF52">
    <property type="entry name" value="DUF3444 DOMAIN-CONTAINING PROTEIN"/>
    <property type="match status" value="1"/>
</dbReference>
<dbReference type="Pfam" id="PF00145">
    <property type="entry name" value="DNA_methylase"/>
    <property type="match status" value="1"/>
</dbReference>
<feature type="compositionally biased region" description="Acidic residues" evidence="6">
    <location>
        <begin position="679"/>
        <end position="703"/>
    </location>
</feature>
<comment type="caution">
    <text evidence="8">The sequence shown here is derived from an EMBL/GenBank/DDBJ whole genome shotgun (WGS) entry which is preliminary data.</text>
</comment>
<dbReference type="EC" id="2.1.1.37" evidence="1"/>
<evidence type="ECO:0000313" key="8">
    <source>
        <dbReference type="EMBL" id="KAG0578367.1"/>
    </source>
</evidence>
<evidence type="ECO:0000256" key="6">
    <source>
        <dbReference type="SAM" id="MobiDB-lite"/>
    </source>
</evidence>
<evidence type="ECO:0000256" key="3">
    <source>
        <dbReference type="ARBA" id="ARBA00022679"/>
    </source>
</evidence>
<dbReference type="AlphaFoldDB" id="A0A8T0I5G7"/>
<dbReference type="PANTHER" id="PTHR23068">
    <property type="entry name" value="DNA CYTOSINE-5- -METHYLTRANSFERASE 3-RELATED"/>
    <property type="match status" value="1"/>
</dbReference>
<dbReference type="InterPro" id="IPR050390">
    <property type="entry name" value="C5-Methyltransferase"/>
</dbReference>
<feature type="domain" description="DUF3444" evidence="7">
    <location>
        <begin position="440"/>
        <end position="568"/>
    </location>
</feature>
<feature type="region of interest" description="Disordered" evidence="6">
    <location>
        <begin position="11"/>
        <end position="66"/>
    </location>
</feature>
<reference evidence="8" key="1">
    <citation type="submission" date="2020-06" db="EMBL/GenBank/DDBJ databases">
        <title>WGS assembly of Ceratodon purpureus strain R40.</title>
        <authorList>
            <person name="Carey S.B."/>
            <person name="Jenkins J."/>
            <person name="Shu S."/>
            <person name="Lovell J.T."/>
            <person name="Sreedasyam A."/>
            <person name="Maumus F."/>
            <person name="Tiley G.P."/>
            <person name="Fernandez-Pozo N."/>
            <person name="Barry K."/>
            <person name="Chen C."/>
            <person name="Wang M."/>
            <person name="Lipzen A."/>
            <person name="Daum C."/>
            <person name="Saski C.A."/>
            <person name="Payton A.C."/>
            <person name="Mcbreen J.C."/>
            <person name="Conrad R.E."/>
            <person name="Kollar L.M."/>
            <person name="Olsson S."/>
            <person name="Huttunen S."/>
            <person name="Landis J.B."/>
            <person name="Wickett N.J."/>
            <person name="Johnson M.G."/>
            <person name="Rensing S.A."/>
            <person name="Grimwood J."/>
            <person name="Schmutz J."/>
            <person name="Mcdaniel S.F."/>
        </authorList>
    </citation>
    <scope>NUCLEOTIDE SEQUENCE</scope>
    <source>
        <strain evidence="8">R40</strain>
    </source>
</reference>
<dbReference type="Proteomes" id="UP000822688">
    <property type="component" value="Chromosome 4"/>
</dbReference>
<dbReference type="EMBL" id="CM026424">
    <property type="protein sequence ID" value="KAG0578367.1"/>
    <property type="molecule type" value="Genomic_DNA"/>
</dbReference>
<sequence length="747" mass="83390">MEGVIEKLEELQKEAESERAKQHCGCLSATPPPSKKSRRVSNGGSGASGGQLGGSSPSASELRGCKMDFEGSGDGDWVSAFKADAGPWTGAPLVVLSLFDGLGGIWQALTNLGVPFSGYSSEVLAPAIQVVKVRHPSVKHVGDVRKLELSAIPEKVDLVVGGFPCQDLSIMGKKEGLHGSRSKLFFDLLRVLQVFKPKWFLVENVASMSWVDRDEITRYLNVPPLELDSQEITASKRRRLYWTNIPHPPRLPRLRDHPSTSLQTCLEGALALEQKCGVVLCSNLYKGSTVRVEFVLELSNKQLRYIKVTEVEMLMGYPRDYTNVVVRETKKKAEEEPVAKTPPPPPKPRASEPTPSPIQVRESTRQLRKNRVSRNFFEPPVWEKKPTRPPIRQDSMKDNDRWFLLGNTFSVQVISYLTSPLLKSAVRSQGKPVIITGSVKEKELSAMEPGDVWALFNENGRPNWYAVIQSRTGDRFSPIPDPGNKRNVTKLPLKIEMQYLEMTPNYLKEEVDEWNPQRGGGLFRLRPVTDVQDSWLAFSHRVTSIIKLGESYFVYPGNNEVWAVYHAETWSRYYVYVVGSTIDCDKLEQDKPGDEGFYARCILLQKTSEHEVFLKTSTVMEFTDIASFCFRVPFHVKNEANLLKVEVSGAKSRKSMGADREATPGYTRKRGKKGKHSSDDDDDDDLIDDEPDEDVPEENDEGVTAEEMLAGEEVIAAMNGDLVAAEPVTPLDGAGTDEITPNFILIS</sequence>
<feature type="region of interest" description="Disordered" evidence="6">
    <location>
        <begin position="653"/>
        <end position="703"/>
    </location>
</feature>
<comment type="similarity">
    <text evidence="5">Belongs to the class I-like SAM-binding methyltransferase superfamily. C5-methyltransferase family.</text>
</comment>
<dbReference type="Gene3D" id="3.40.50.150">
    <property type="entry name" value="Vaccinia Virus protein VP39"/>
    <property type="match status" value="1"/>
</dbReference>
<keyword evidence="4 5" id="KW-0949">S-adenosyl-L-methionine</keyword>
<evidence type="ECO:0000256" key="1">
    <source>
        <dbReference type="ARBA" id="ARBA00011975"/>
    </source>
</evidence>
<feature type="region of interest" description="Disordered" evidence="6">
    <location>
        <begin position="330"/>
        <end position="366"/>
    </location>
</feature>
<dbReference type="PROSITE" id="PS00094">
    <property type="entry name" value="C5_MTASE_1"/>
    <property type="match status" value="1"/>
</dbReference>
<dbReference type="InterPro" id="IPR029063">
    <property type="entry name" value="SAM-dependent_MTases_sf"/>
</dbReference>
<feature type="compositionally biased region" description="Gly residues" evidence="6">
    <location>
        <begin position="43"/>
        <end position="53"/>
    </location>
</feature>
<keyword evidence="2 5" id="KW-0489">Methyltransferase</keyword>
<name>A0A8T0I5G7_CERPU</name>
<organism evidence="8 9">
    <name type="scientific">Ceratodon purpureus</name>
    <name type="common">Fire moss</name>
    <name type="synonym">Dicranum purpureum</name>
    <dbReference type="NCBI Taxonomy" id="3225"/>
    <lineage>
        <taxon>Eukaryota</taxon>
        <taxon>Viridiplantae</taxon>
        <taxon>Streptophyta</taxon>
        <taxon>Embryophyta</taxon>
        <taxon>Bryophyta</taxon>
        <taxon>Bryophytina</taxon>
        <taxon>Bryopsida</taxon>
        <taxon>Dicranidae</taxon>
        <taxon>Pseudoditrichales</taxon>
        <taxon>Ditrichaceae</taxon>
        <taxon>Ceratodon</taxon>
    </lineage>
</organism>
<dbReference type="InterPro" id="IPR018117">
    <property type="entry name" value="C5_DNA_meth_AS"/>
</dbReference>
<protein>
    <recommendedName>
        <fullName evidence="1">DNA (cytosine-5-)-methyltransferase</fullName>
        <ecNumber evidence="1">2.1.1.37</ecNumber>
    </recommendedName>
</protein>
<accession>A0A8T0I5G7</accession>
<keyword evidence="9" id="KW-1185">Reference proteome</keyword>
<dbReference type="GO" id="GO:0032259">
    <property type="term" value="P:methylation"/>
    <property type="evidence" value="ECO:0007669"/>
    <property type="project" value="UniProtKB-KW"/>
</dbReference>
<evidence type="ECO:0000313" key="9">
    <source>
        <dbReference type="Proteomes" id="UP000822688"/>
    </source>
</evidence>
<gene>
    <name evidence="8" type="ORF">KC19_4G017500</name>
</gene>
<evidence type="ECO:0000256" key="2">
    <source>
        <dbReference type="ARBA" id="ARBA00022603"/>
    </source>
</evidence>
<evidence type="ECO:0000256" key="5">
    <source>
        <dbReference type="PROSITE-ProRule" id="PRU01016"/>
    </source>
</evidence>
<dbReference type="InterPro" id="IPR001525">
    <property type="entry name" value="C5_MeTfrase"/>
</dbReference>
<dbReference type="GO" id="GO:0005634">
    <property type="term" value="C:nucleus"/>
    <property type="evidence" value="ECO:0007669"/>
    <property type="project" value="TreeGrafter"/>
</dbReference>
<dbReference type="GO" id="GO:0003886">
    <property type="term" value="F:DNA (cytosine-5-)-methyltransferase activity"/>
    <property type="evidence" value="ECO:0007669"/>
    <property type="project" value="UniProtKB-EC"/>
</dbReference>
<proteinExistence type="inferred from homology"/>